<organism evidence="3 4">
    <name type="scientific">Roseimicrobium gellanilyticum</name>
    <dbReference type="NCBI Taxonomy" id="748857"/>
    <lineage>
        <taxon>Bacteria</taxon>
        <taxon>Pseudomonadati</taxon>
        <taxon>Verrucomicrobiota</taxon>
        <taxon>Verrucomicrobiia</taxon>
        <taxon>Verrucomicrobiales</taxon>
        <taxon>Verrucomicrobiaceae</taxon>
        <taxon>Roseimicrobium</taxon>
    </lineage>
</organism>
<dbReference type="SUPFAM" id="SSF48403">
    <property type="entry name" value="Ankyrin repeat"/>
    <property type="match status" value="2"/>
</dbReference>
<dbReference type="PANTHER" id="PTHR46224">
    <property type="entry name" value="ANKYRIN REPEAT FAMILY PROTEIN"/>
    <property type="match status" value="1"/>
</dbReference>
<sequence length="718" mass="76371">MKTRTVLPAVLLFFSVAAGLAASPEPTKIEASLLAAARAGDAAEVSRLITKSLEKRSFDDTSAKGLLDGLVRDGELPAFTVLLGELRKTLLCKDWQPDDALLTEAVRGGRKEMIDAMLASWLDPARLEGRRDAGDAEMAEWVMRRATETRRQRADQDELVAAAGKGDVATIRRLLDAGVNVNCVATSRHTPLTQAAVKSQIEAVRLLLDRGAAVDQPKHPGWDYTPLCLTKSVAIAELLKARGANVHARLFGRNVSILTYIARYGGADMVEWMLKQGLDPKMSGDNKRNLLFDAGGARTVELLLAAGVDPNCVDEFGQTPLFDAGDARTVELLLAAGVDPNHVDTFGRTPLSGARNAEIARKLIAAGAKVEGGDALFSDMVYGNASAGAMEAVIEARGKMDPAAAQRALVAAAHRDQAEVAEVLLKHGAKANEKGQWGPSADFQILPLEECAIFGSLKTAKILLKHGADPNAGERPGGLLQIAIMNRHADVAKILREAGAKGVSDLAFHLAMKDGAKVRELLQAAPSFAEKPEFWKAALPSAARLGELDAVRVALRKGVPLAPSPEENAFDAAASEGHHEALAELLAHRGKRDDISDLKQPLWNAVWNSHPYDNQRPAPDFEKCVKLLLEAGAFAASDNPPGPPQLVLVTTAVFTRNPGGNANVIEMLVAAGADPNPPAGGGNLSDLMQDACTQRGCSTPFERTIAAVEKAAKVVIKR</sequence>
<evidence type="ECO:0000256" key="1">
    <source>
        <dbReference type="PROSITE-ProRule" id="PRU00023"/>
    </source>
</evidence>
<proteinExistence type="predicted"/>
<evidence type="ECO:0000313" key="3">
    <source>
        <dbReference type="EMBL" id="RBP36406.1"/>
    </source>
</evidence>
<dbReference type="EMBL" id="QNRR01000017">
    <property type="protein sequence ID" value="RBP36406.1"/>
    <property type="molecule type" value="Genomic_DNA"/>
</dbReference>
<dbReference type="Proteomes" id="UP000253426">
    <property type="component" value="Unassembled WGS sequence"/>
</dbReference>
<comment type="caution">
    <text evidence="3">The sequence shown here is derived from an EMBL/GenBank/DDBJ whole genome shotgun (WGS) entry which is preliminary data.</text>
</comment>
<dbReference type="OrthoDB" id="176845at2"/>
<dbReference type="Gene3D" id="1.25.40.20">
    <property type="entry name" value="Ankyrin repeat-containing domain"/>
    <property type="match status" value="3"/>
</dbReference>
<protein>
    <submittedName>
        <fullName evidence="3">Uncharacterized protein</fullName>
    </submittedName>
</protein>
<gene>
    <name evidence="3" type="ORF">DES53_117117</name>
</gene>
<name>A0A366H495_9BACT</name>
<feature type="repeat" description="ANK" evidence="1">
    <location>
        <begin position="187"/>
        <end position="219"/>
    </location>
</feature>
<feature type="chain" id="PRO_5016999793" evidence="2">
    <location>
        <begin position="22"/>
        <end position="718"/>
    </location>
</feature>
<reference evidence="3 4" key="1">
    <citation type="submission" date="2018-06" db="EMBL/GenBank/DDBJ databases">
        <title>Genomic Encyclopedia of Type Strains, Phase IV (KMG-IV): sequencing the most valuable type-strain genomes for metagenomic binning, comparative biology and taxonomic classification.</title>
        <authorList>
            <person name="Goeker M."/>
        </authorList>
    </citation>
    <scope>NUCLEOTIDE SEQUENCE [LARGE SCALE GENOMIC DNA]</scope>
    <source>
        <strain evidence="3 4">DSM 25532</strain>
    </source>
</reference>
<keyword evidence="1" id="KW-0040">ANK repeat</keyword>
<evidence type="ECO:0000256" key="2">
    <source>
        <dbReference type="SAM" id="SignalP"/>
    </source>
</evidence>
<keyword evidence="2" id="KW-0732">Signal</keyword>
<dbReference type="PROSITE" id="PS50297">
    <property type="entry name" value="ANK_REP_REGION"/>
    <property type="match status" value="1"/>
</dbReference>
<dbReference type="InterPro" id="IPR051616">
    <property type="entry name" value="Cul2-RING_E3_ligase_SR"/>
</dbReference>
<dbReference type="RefSeq" id="WP_113961997.1">
    <property type="nucleotide sequence ID" value="NZ_QNRR01000017.1"/>
</dbReference>
<dbReference type="SMART" id="SM00248">
    <property type="entry name" value="ANK"/>
    <property type="match status" value="11"/>
</dbReference>
<evidence type="ECO:0000313" key="4">
    <source>
        <dbReference type="Proteomes" id="UP000253426"/>
    </source>
</evidence>
<dbReference type="InterPro" id="IPR002110">
    <property type="entry name" value="Ankyrin_rpt"/>
</dbReference>
<dbReference type="Pfam" id="PF12796">
    <property type="entry name" value="Ank_2"/>
    <property type="match status" value="2"/>
</dbReference>
<dbReference type="InterPro" id="IPR036770">
    <property type="entry name" value="Ankyrin_rpt-contain_sf"/>
</dbReference>
<dbReference type="PROSITE" id="PS50088">
    <property type="entry name" value="ANK_REPEAT"/>
    <property type="match status" value="1"/>
</dbReference>
<accession>A0A366H495</accession>
<feature type="signal peptide" evidence="2">
    <location>
        <begin position="1"/>
        <end position="21"/>
    </location>
</feature>
<keyword evidence="4" id="KW-1185">Reference proteome</keyword>
<dbReference type="AlphaFoldDB" id="A0A366H495"/>